<dbReference type="Proteomes" id="UP000704712">
    <property type="component" value="Unassembled WGS sequence"/>
</dbReference>
<gene>
    <name evidence="1" type="ORF">GN244_ATG04374</name>
    <name evidence="2" type="ORF">GN958_ATG01310</name>
</gene>
<organism evidence="1 3">
    <name type="scientific">Phytophthora infestans</name>
    <name type="common">Potato late blight agent</name>
    <name type="synonym">Botrytis infestans</name>
    <dbReference type="NCBI Taxonomy" id="4787"/>
    <lineage>
        <taxon>Eukaryota</taxon>
        <taxon>Sar</taxon>
        <taxon>Stramenopiles</taxon>
        <taxon>Oomycota</taxon>
        <taxon>Peronosporomycetes</taxon>
        <taxon>Peronosporales</taxon>
        <taxon>Peronosporaceae</taxon>
        <taxon>Phytophthora</taxon>
    </lineage>
</organism>
<evidence type="ECO:0000313" key="2">
    <source>
        <dbReference type="EMBL" id="KAF4149495.1"/>
    </source>
</evidence>
<comment type="caution">
    <text evidence="1">The sequence shown here is derived from an EMBL/GenBank/DDBJ whole genome shotgun (WGS) entry which is preliminary data.</text>
</comment>
<keyword evidence="3" id="KW-1185">Reference proteome</keyword>
<reference evidence="1" key="1">
    <citation type="submission" date="2020-04" db="EMBL/GenBank/DDBJ databases">
        <title>Hybrid Assembly of Korean Phytophthora infestans isolates.</title>
        <authorList>
            <person name="Prokchorchik M."/>
            <person name="Lee Y."/>
            <person name="Seo J."/>
            <person name="Cho J.-H."/>
            <person name="Park Y.-E."/>
            <person name="Jang D.-C."/>
            <person name="Im J.-S."/>
            <person name="Choi J.-G."/>
            <person name="Park H.-J."/>
            <person name="Lee G.-B."/>
            <person name="Lee Y.-G."/>
            <person name="Hong S.-Y."/>
            <person name="Cho K."/>
            <person name="Sohn K.H."/>
        </authorList>
    </citation>
    <scope>NUCLEOTIDE SEQUENCE</scope>
    <source>
        <strain evidence="1">KR_1_A1</strain>
        <strain evidence="2">KR_2_A2</strain>
    </source>
</reference>
<sequence>MTVQSIALMTGKPSIVKKKHDHTDLTMQSRATRAITKAIVAAGTAGAMATACWLLNRILDGNNHKCIEELPSYIENEDSDSDGEYDGDFGDPDDSFTQLPVVSESDDEVAEDAMGYTSEYFTPHYDVCMLSVSIQTFVDPLSDVPSSECRLCRAAEAFEDHDAAGDGFALGDKHRTLSFTDTECSSRSVASIASEFNDFDEEDVVRTTEQWFYVRL</sequence>
<dbReference type="EMBL" id="WSZM01000090">
    <property type="protein sequence ID" value="KAF4043332.1"/>
    <property type="molecule type" value="Genomic_DNA"/>
</dbReference>
<dbReference type="EMBL" id="JAACNO010000165">
    <property type="protein sequence ID" value="KAF4149495.1"/>
    <property type="molecule type" value="Genomic_DNA"/>
</dbReference>
<proteinExistence type="predicted"/>
<dbReference type="Proteomes" id="UP000602510">
    <property type="component" value="Unassembled WGS sequence"/>
</dbReference>
<protein>
    <submittedName>
        <fullName evidence="1">Uncharacterized protein</fullName>
    </submittedName>
</protein>
<evidence type="ECO:0000313" key="3">
    <source>
        <dbReference type="Proteomes" id="UP000602510"/>
    </source>
</evidence>
<accession>A0A833S9E9</accession>
<dbReference type="AlphaFoldDB" id="A0A833S9E9"/>
<name>A0A833S9E9_PHYIN</name>
<evidence type="ECO:0000313" key="1">
    <source>
        <dbReference type="EMBL" id="KAF4043332.1"/>
    </source>
</evidence>